<name>A0A1G9P8J0_9BACT</name>
<proteinExistence type="predicted"/>
<feature type="domain" description="Xylose isomerase-like TIM barrel" evidence="2">
    <location>
        <begin position="63"/>
        <end position="295"/>
    </location>
</feature>
<evidence type="ECO:0000313" key="3">
    <source>
        <dbReference type="EMBL" id="SDL94873.1"/>
    </source>
</evidence>
<dbReference type="PANTHER" id="PTHR12110">
    <property type="entry name" value="HYDROXYPYRUVATE ISOMERASE"/>
    <property type="match status" value="1"/>
</dbReference>
<keyword evidence="1" id="KW-0732">Signal</keyword>
<dbReference type="InterPro" id="IPR050312">
    <property type="entry name" value="IolE/XylAMocC-like"/>
</dbReference>
<reference evidence="3 4" key="1">
    <citation type="submission" date="2016-10" db="EMBL/GenBank/DDBJ databases">
        <authorList>
            <person name="de Groot N.N."/>
        </authorList>
    </citation>
    <scope>NUCLEOTIDE SEQUENCE [LARGE SCALE GENOMIC DNA]</scope>
    <source>
        <strain evidence="3 4">DSM 25186</strain>
    </source>
</reference>
<evidence type="ECO:0000256" key="1">
    <source>
        <dbReference type="SAM" id="SignalP"/>
    </source>
</evidence>
<dbReference type="NCBIfam" id="TIGR01409">
    <property type="entry name" value="TAT_signal_seq"/>
    <property type="match status" value="1"/>
</dbReference>
<feature type="signal peptide" evidence="1">
    <location>
        <begin position="1"/>
        <end position="20"/>
    </location>
</feature>
<evidence type="ECO:0000313" key="4">
    <source>
        <dbReference type="Proteomes" id="UP000198510"/>
    </source>
</evidence>
<evidence type="ECO:0000259" key="2">
    <source>
        <dbReference type="Pfam" id="PF01261"/>
    </source>
</evidence>
<sequence>MSLSRRTFLTHTALATLAVAAGPAALTPARHLHATTPPVPLPPMPLSVFSKHLQWLDYDAMAEVAAEVGFDGVDLAVRPGGHVLPERVATDLPRAVRAVQKQGLQVVQITTAIARADDPLSRQVLATAAQLGIRYYRTDWLKYDQSTSISAQQARFERQLRTLTLLNREVGIRGSYQNHAGADYFGAPVWDLAQVLKNIRSEYLGCQYDIRHATLESAQSWPIGLGIIQPFVNTLVLKDAKWAEVKGRWQIVDTPIGEGRVDFPAFFRQLKASGLRVPVSIHFEYEMPEHNASLSATAKRQQTIQVMKKDLATLRSYLKQAGL</sequence>
<dbReference type="InterPro" id="IPR036237">
    <property type="entry name" value="Xyl_isomerase-like_sf"/>
</dbReference>
<dbReference type="STRING" id="1075417.SAMN05421823_109110"/>
<dbReference type="InterPro" id="IPR019546">
    <property type="entry name" value="TAT_signal_bac_arc"/>
</dbReference>
<dbReference type="SUPFAM" id="SSF51658">
    <property type="entry name" value="Xylose isomerase-like"/>
    <property type="match status" value="1"/>
</dbReference>
<feature type="chain" id="PRO_5011793256" evidence="1">
    <location>
        <begin position="21"/>
        <end position="323"/>
    </location>
</feature>
<dbReference type="PROSITE" id="PS51318">
    <property type="entry name" value="TAT"/>
    <property type="match status" value="1"/>
</dbReference>
<dbReference type="EMBL" id="FNFO01000009">
    <property type="protein sequence ID" value="SDL94873.1"/>
    <property type="molecule type" value="Genomic_DNA"/>
</dbReference>
<dbReference type="InterPro" id="IPR013022">
    <property type="entry name" value="Xyl_isomerase-like_TIM-brl"/>
</dbReference>
<organism evidence="3 4">
    <name type="scientific">Catalinimonas alkaloidigena</name>
    <dbReference type="NCBI Taxonomy" id="1075417"/>
    <lineage>
        <taxon>Bacteria</taxon>
        <taxon>Pseudomonadati</taxon>
        <taxon>Bacteroidota</taxon>
        <taxon>Cytophagia</taxon>
        <taxon>Cytophagales</taxon>
        <taxon>Catalimonadaceae</taxon>
        <taxon>Catalinimonas</taxon>
    </lineage>
</organism>
<dbReference type="AlphaFoldDB" id="A0A1G9P8J0"/>
<protein>
    <submittedName>
        <fullName evidence="3">Tat (Twin-arginine translocation) pathway signal sequence</fullName>
    </submittedName>
</protein>
<gene>
    <name evidence="3" type="ORF">SAMN05421823_109110</name>
</gene>
<accession>A0A1G9P8J0</accession>
<dbReference type="Gene3D" id="3.20.20.150">
    <property type="entry name" value="Divalent-metal-dependent TIM barrel enzymes"/>
    <property type="match status" value="1"/>
</dbReference>
<dbReference type="Pfam" id="PF01261">
    <property type="entry name" value="AP_endonuc_2"/>
    <property type="match status" value="1"/>
</dbReference>
<keyword evidence="4" id="KW-1185">Reference proteome</keyword>
<dbReference type="InterPro" id="IPR006311">
    <property type="entry name" value="TAT_signal"/>
</dbReference>
<dbReference type="Proteomes" id="UP000198510">
    <property type="component" value="Unassembled WGS sequence"/>
</dbReference>
<dbReference type="PANTHER" id="PTHR12110:SF41">
    <property type="entry name" value="INOSOSE DEHYDRATASE"/>
    <property type="match status" value="1"/>
</dbReference>
<dbReference type="OrthoDB" id="2561798at2"/>